<reference evidence="4" key="1">
    <citation type="submission" date="2016-06" db="UniProtKB">
        <authorList>
            <consortium name="WormBaseParasite"/>
        </authorList>
    </citation>
    <scope>IDENTIFICATION</scope>
</reference>
<feature type="compositionally biased region" description="Basic and acidic residues" evidence="1">
    <location>
        <begin position="135"/>
        <end position="144"/>
    </location>
</feature>
<keyword evidence="3" id="KW-1185">Reference proteome</keyword>
<proteinExistence type="predicted"/>
<feature type="region of interest" description="Disordered" evidence="1">
    <location>
        <begin position="55"/>
        <end position="170"/>
    </location>
</feature>
<evidence type="ECO:0000313" key="4">
    <source>
        <dbReference type="WBParaSite" id="SBAD_0001202601-mRNA-1"/>
    </source>
</evidence>
<dbReference type="EMBL" id="UZAM01016081">
    <property type="protein sequence ID" value="VDP41698.1"/>
    <property type="molecule type" value="Genomic_DNA"/>
</dbReference>
<protein>
    <submittedName>
        <fullName evidence="2 4">Uncharacterized protein</fullName>
    </submittedName>
</protein>
<evidence type="ECO:0000256" key="1">
    <source>
        <dbReference type="SAM" id="MobiDB-lite"/>
    </source>
</evidence>
<dbReference type="WBParaSite" id="SBAD_0001202601-mRNA-1">
    <property type="protein sequence ID" value="SBAD_0001202601-mRNA-1"/>
    <property type="gene ID" value="SBAD_0001202601"/>
</dbReference>
<sequence length="360" mass="39583">MLRKATWHSVLMDDGQDPSFVSRDYALSNCGMWQVKADVRKREQVECGIGTARSQKINSSIPSPDVEATRSLAKSRTVSGRRAEARCSNPLPPGRSVDFVHFPQPSEERLPSEERYTGERATFVPQQRHQSSYPETKHRPDDQMAQRSSGQTGAVRPSKPSSTPSAAGLYSEPMYAQFRRTPGSLRQQSTGRNVIREIEVRPVHIEIGASSSASSSSKRPDGVLSASSGDCPCSVRVPGSVSFSSFVEHYANGVNEDVKYRHENGNDPGVATVYHNPNLANDDDVCELPNCPSQMKEKRFSLSSLSAYSQQGHNAFSARIQPICEVIEIADHPLTATVPAAANQNQNPVSYKFQVNLFML</sequence>
<feature type="compositionally biased region" description="Polar residues" evidence="1">
    <location>
        <begin position="124"/>
        <end position="134"/>
    </location>
</feature>
<dbReference type="Proteomes" id="UP000270296">
    <property type="component" value="Unassembled WGS sequence"/>
</dbReference>
<gene>
    <name evidence="2" type="ORF">SBAD_LOCUS11638</name>
</gene>
<reference evidence="2 3" key="2">
    <citation type="submission" date="2018-11" db="EMBL/GenBank/DDBJ databases">
        <authorList>
            <consortium name="Pathogen Informatics"/>
        </authorList>
    </citation>
    <scope>NUCLEOTIDE SEQUENCE [LARGE SCALE GENOMIC DNA]</scope>
</reference>
<organism evidence="4">
    <name type="scientific">Soboliphyme baturini</name>
    <dbReference type="NCBI Taxonomy" id="241478"/>
    <lineage>
        <taxon>Eukaryota</taxon>
        <taxon>Metazoa</taxon>
        <taxon>Ecdysozoa</taxon>
        <taxon>Nematoda</taxon>
        <taxon>Enoplea</taxon>
        <taxon>Dorylaimia</taxon>
        <taxon>Dioctophymatida</taxon>
        <taxon>Dioctophymatoidea</taxon>
        <taxon>Soboliphymatidae</taxon>
        <taxon>Soboliphyme</taxon>
    </lineage>
</organism>
<dbReference type="AlphaFoldDB" id="A0A183J6Z0"/>
<feature type="region of interest" description="Disordered" evidence="1">
    <location>
        <begin position="209"/>
        <end position="229"/>
    </location>
</feature>
<evidence type="ECO:0000313" key="2">
    <source>
        <dbReference type="EMBL" id="VDP41698.1"/>
    </source>
</evidence>
<accession>A0A183J6Z0</accession>
<evidence type="ECO:0000313" key="3">
    <source>
        <dbReference type="Proteomes" id="UP000270296"/>
    </source>
</evidence>
<name>A0A183J6Z0_9BILA</name>
<feature type="compositionally biased region" description="Basic and acidic residues" evidence="1">
    <location>
        <begin position="106"/>
        <end position="118"/>
    </location>
</feature>